<dbReference type="EMBL" id="AUZZ01004415">
    <property type="protein sequence ID" value="EQD53766.1"/>
    <property type="molecule type" value="Genomic_DNA"/>
</dbReference>
<dbReference type="InterPro" id="IPR018076">
    <property type="entry name" value="T2SS_GspF_dom"/>
</dbReference>
<feature type="region of interest" description="Disordered" evidence="7">
    <location>
        <begin position="108"/>
        <end position="127"/>
    </location>
</feature>
<reference evidence="10" key="2">
    <citation type="journal article" date="2014" name="ISME J.">
        <title>Microbial stratification in low pH oxic and suboxic macroscopic growths along an acid mine drainage.</title>
        <authorList>
            <person name="Mendez-Garcia C."/>
            <person name="Mesa V."/>
            <person name="Sprenger R.R."/>
            <person name="Richter M."/>
            <person name="Diez M.S."/>
            <person name="Solano J."/>
            <person name="Bargiela R."/>
            <person name="Golyshina O.V."/>
            <person name="Manteca A."/>
            <person name="Ramos J.L."/>
            <person name="Gallego J.R."/>
            <person name="Llorente I."/>
            <person name="Martins Dos Santos V.A."/>
            <person name="Jensen O.N."/>
            <person name="Pelaez A.I."/>
            <person name="Sanchez J."/>
            <person name="Ferrer M."/>
        </authorList>
    </citation>
    <scope>NUCLEOTIDE SEQUENCE</scope>
</reference>
<dbReference type="GO" id="GO:0005886">
    <property type="term" value="C:plasma membrane"/>
    <property type="evidence" value="ECO:0007669"/>
    <property type="project" value="UniProtKB-SubCell"/>
</dbReference>
<accession>T0ZZN9</accession>
<evidence type="ECO:0000259" key="9">
    <source>
        <dbReference type="Pfam" id="PF00482"/>
    </source>
</evidence>
<feature type="transmembrane region" description="Helical" evidence="8">
    <location>
        <begin position="17"/>
        <end position="36"/>
    </location>
</feature>
<keyword evidence="4 8" id="KW-0812">Transmembrane</keyword>
<evidence type="ECO:0000256" key="5">
    <source>
        <dbReference type="ARBA" id="ARBA00022989"/>
    </source>
</evidence>
<evidence type="ECO:0000256" key="6">
    <source>
        <dbReference type="ARBA" id="ARBA00023136"/>
    </source>
</evidence>
<evidence type="ECO:0000313" key="10">
    <source>
        <dbReference type="EMBL" id="EQD53766.1"/>
    </source>
</evidence>
<keyword evidence="3" id="KW-1003">Cell membrane</keyword>
<dbReference type="InterPro" id="IPR003004">
    <property type="entry name" value="GspF/PilC"/>
</dbReference>
<evidence type="ECO:0000256" key="1">
    <source>
        <dbReference type="ARBA" id="ARBA00004651"/>
    </source>
</evidence>
<feature type="domain" description="Type II secretion system protein GspF" evidence="9">
    <location>
        <begin position="67"/>
        <end position="113"/>
    </location>
</feature>
<proteinExistence type="inferred from homology"/>
<gene>
    <name evidence="10" type="ORF">B2A_06267</name>
</gene>
<comment type="similarity">
    <text evidence="2">Belongs to the GSP F family.</text>
</comment>
<dbReference type="AlphaFoldDB" id="T0ZZN9"/>
<evidence type="ECO:0000256" key="4">
    <source>
        <dbReference type="ARBA" id="ARBA00022692"/>
    </source>
</evidence>
<organism evidence="10">
    <name type="scientific">mine drainage metagenome</name>
    <dbReference type="NCBI Taxonomy" id="410659"/>
    <lineage>
        <taxon>unclassified sequences</taxon>
        <taxon>metagenomes</taxon>
        <taxon>ecological metagenomes</taxon>
    </lineage>
</organism>
<keyword evidence="5 8" id="KW-1133">Transmembrane helix</keyword>
<comment type="caution">
    <text evidence="10">The sequence shown here is derived from an EMBL/GenBank/DDBJ whole genome shotgun (WGS) entry which is preliminary data.</text>
</comment>
<feature type="non-terminal residue" evidence="10">
    <location>
        <position position="1"/>
    </location>
</feature>
<reference evidence="10" key="1">
    <citation type="submission" date="2013-08" db="EMBL/GenBank/DDBJ databases">
        <authorList>
            <person name="Mendez C."/>
            <person name="Richter M."/>
            <person name="Ferrer M."/>
            <person name="Sanchez J."/>
        </authorList>
    </citation>
    <scope>NUCLEOTIDE SEQUENCE</scope>
</reference>
<keyword evidence="6 8" id="KW-0472">Membrane</keyword>
<dbReference type="PANTHER" id="PTHR30012">
    <property type="entry name" value="GENERAL SECRETION PATHWAY PROTEIN"/>
    <property type="match status" value="1"/>
</dbReference>
<evidence type="ECO:0000256" key="3">
    <source>
        <dbReference type="ARBA" id="ARBA00022475"/>
    </source>
</evidence>
<evidence type="ECO:0000256" key="8">
    <source>
        <dbReference type="SAM" id="Phobius"/>
    </source>
</evidence>
<dbReference type="Pfam" id="PF00482">
    <property type="entry name" value="T2SSF"/>
    <property type="match status" value="1"/>
</dbReference>
<protein>
    <submittedName>
        <fullName evidence="10">MSHA biogenesis protein MshG</fullName>
    </submittedName>
</protein>
<name>T0ZZN9_9ZZZZ</name>
<evidence type="ECO:0000256" key="7">
    <source>
        <dbReference type="SAM" id="MobiDB-lite"/>
    </source>
</evidence>
<evidence type="ECO:0000256" key="2">
    <source>
        <dbReference type="ARBA" id="ARBA00005745"/>
    </source>
</evidence>
<dbReference type="InterPro" id="IPR042094">
    <property type="entry name" value="T2SS_GspF_sf"/>
</dbReference>
<dbReference type="PANTHER" id="PTHR30012:SF4">
    <property type="entry name" value="MSHA BIOGENESIS PROTEIN MSHG"/>
    <property type="match status" value="1"/>
</dbReference>
<dbReference type="Gene3D" id="1.20.81.30">
    <property type="entry name" value="Type II secretion system (T2SS), domain F"/>
    <property type="match status" value="1"/>
</dbReference>
<dbReference type="GO" id="GO:0015628">
    <property type="term" value="P:protein secretion by the type II secretion system"/>
    <property type="evidence" value="ECO:0007669"/>
    <property type="project" value="TreeGrafter"/>
</dbReference>
<comment type="subcellular location">
    <subcellularLocation>
        <location evidence="1">Cell membrane</location>
        <topology evidence="1">Multi-pass membrane protein</topology>
    </subcellularLocation>
</comment>
<sequence length="127" mass="13644">PLPTRIILAISDFASHYWLLVLALIAISTLAARIYIRTGSGRYRFDALKLKIPVLGPVALRGGLARFARAFAMSLRSGVPVVQAMGLIAQSVGNEYLGERILAMRTGINGGNRSAGPPKPWDSSPRS</sequence>